<dbReference type="InterPro" id="IPR026444">
    <property type="entry name" value="Secre_tail"/>
</dbReference>
<dbReference type="OrthoDB" id="977776at2"/>
<organism evidence="4 5">
    <name type="scientific">Phaeocystidibacter marisrubri</name>
    <dbReference type="NCBI Taxonomy" id="1577780"/>
    <lineage>
        <taxon>Bacteria</taxon>
        <taxon>Pseudomonadati</taxon>
        <taxon>Bacteroidota</taxon>
        <taxon>Flavobacteriia</taxon>
        <taxon>Flavobacteriales</taxon>
        <taxon>Phaeocystidibacteraceae</taxon>
        <taxon>Phaeocystidibacter</taxon>
    </lineage>
</organism>
<feature type="signal peptide" evidence="2">
    <location>
        <begin position="1"/>
        <end position="18"/>
    </location>
</feature>
<accession>A0A6L3ZFC2</accession>
<evidence type="ECO:0000313" key="4">
    <source>
        <dbReference type="EMBL" id="KAB2816112.1"/>
    </source>
</evidence>
<dbReference type="NCBIfam" id="TIGR04183">
    <property type="entry name" value="Por_Secre_tail"/>
    <property type="match status" value="1"/>
</dbReference>
<reference evidence="4 5" key="1">
    <citation type="submission" date="2019-10" db="EMBL/GenBank/DDBJ databases">
        <title>Genome sequence of Phaeocystidibacter marisrubri JCM30614 (type strain).</title>
        <authorList>
            <person name="Bowman J.P."/>
        </authorList>
    </citation>
    <scope>NUCLEOTIDE SEQUENCE [LARGE SCALE GENOMIC DNA]</scope>
    <source>
        <strain evidence="4 5">JCM 30614</strain>
    </source>
</reference>
<proteinExistence type="predicted"/>
<evidence type="ECO:0000256" key="2">
    <source>
        <dbReference type="SAM" id="SignalP"/>
    </source>
</evidence>
<keyword evidence="1 2" id="KW-0732">Signal</keyword>
<comment type="caution">
    <text evidence="4">The sequence shown here is derived from an EMBL/GenBank/DDBJ whole genome shotgun (WGS) entry which is preliminary data.</text>
</comment>
<evidence type="ECO:0000256" key="1">
    <source>
        <dbReference type="ARBA" id="ARBA00022729"/>
    </source>
</evidence>
<dbReference type="AlphaFoldDB" id="A0A6L3ZFC2"/>
<dbReference type="EMBL" id="WBVQ01000002">
    <property type="protein sequence ID" value="KAB2816112.1"/>
    <property type="molecule type" value="Genomic_DNA"/>
</dbReference>
<name>A0A6L3ZFC2_9FLAO</name>
<protein>
    <submittedName>
        <fullName evidence="4">T9SS type A sorting domain-containing protein</fullName>
    </submittedName>
</protein>
<feature type="chain" id="PRO_5027123347" evidence="2">
    <location>
        <begin position="19"/>
        <end position="293"/>
    </location>
</feature>
<dbReference type="RefSeq" id="WP_151693540.1">
    <property type="nucleotide sequence ID" value="NZ_BMGX01000001.1"/>
</dbReference>
<keyword evidence="5" id="KW-1185">Reference proteome</keyword>
<sequence length="293" mass="33000">MKYSITILALLTSAMLFSQGTYLRFDVFQFDVGDEFQYRESRGVGAFGYNSAKHSHRVIGVSYNADSTVVEYTWFVETKDSWLDNNYNWSTSYYTDTLTDLIDGLDLTLAEYDTLFNPYFDTTGYGMSTTPFSDIEQWACDSTVQGYYYSTSFFEGYHFEYAYGLGLGCVTSNYVDGTNPSYSGNPYHNWGMTGFVKDGDTCGYVVSTALDVPEHSALTLEVYPNPSTDFISIKGAPENATYCIVNLSGQLLASGELTSEQQRISVSNLRNGLFIIQIEYNHVVWVEKLRVVN</sequence>
<feature type="domain" description="Secretion system C-terminal sorting" evidence="3">
    <location>
        <begin position="222"/>
        <end position="289"/>
    </location>
</feature>
<evidence type="ECO:0000313" key="5">
    <source>
        <dbReference type="Proteomes" id="UP000484164"/>
    </source>
</evidence>
<gene>
    <name evidence="4" type="ORF">F8C82_10510</name>
</gene>
<dbReference type="Proteomes" id="UP000484164">
    <property type="component" value="Unassembled WGS sequence"/>
</dbReference>
<evidence type="ECO:0000259" key="3">
    <source>
        <dbReference type="Pfam" id="PF18962"/>
    </source>
</evidence>
<dbReference type="Pfam" id="PF18962">
    <property type="entry name" value="Por_Secre_tail"/>
    <property type="match status" value="1"/>
</dbReference>